<feature type="compositionally biased region" description="Basic and acidic residues" evidence="1">
    <location>
        <begin position="31"/>
        <end position="45"/>
    </location>
</feature>
<accession>A0A1Y5I342</accession>
<proteinExistence type="predicted"/>
<dbReference type="OMA" id="LESRCFM"/>
<dbReference type="GeneID" id="9834628"/>
<dbReference type="KEGG" id="ota:OT_ostta01g04870"/>
<protein>
    <submittedName>
        <fullName evidence="3">Acyl-CoA N-acyltransferase</fullName>
    </submittedName>
</protein>
<dbReference type="Gene3D" id="3.40.630.30">
    <property type="match status" value="1"/>
</dbReference>
<gene>
    <name evidence="4" type="ORF">BE221DRAFT_62255</name>
    <name evidence="3" type="ORF">OT_ostta01g04870</name>
</gene>
<dbReference type="EMBL" id="CAID01000001">
    <property type="protein sequence ID" value="CAL50392.1"/>
    <property type="molecule type" value="Genomic_DNA"/>
</dbReference>
<dbReference type="PROSITE" id="PS51186">
    <property type="entry name" value="GNAT"/>
    <property type="match status" value="1"/>
</dbReference>
<dbReference type="Proteomes" id="UP000195557">
    <property type="component" value="Unassembled WGS sequence"/>
</dbReference>
<dbReference type="InterPro" id="IPR016181">
    <property type="entry name" value="Acyl_CoA_acyltransferase"/>
</dbReference>
<dbReference type="OrthoDB" id="498322at2759"/>
<dbReference type="SUPFAM" id="SSF55729">
    <property type="entry name" value="Acyl-CoA N-acyltransferases (Nat)"/>
    <property type="match status" value="1"/>
</dbReference>
<reference evidence="3" key="2">
    <citation type="journal article" date="2014" name="BMC Genomics">
        <title>An improved genome of the model marine alga Ostreococcus tauri unfolds by assessing Illumina de novo assemblies.</title>
        <authorList>
            <person name="Blanc-Mathieu R."/>
            <person name="Verhelst B."/>
            <person name="Derelle E."/>
            <person name="Rombauts S."/>
            <person name="Bouget F.Y."/>
            <person name="Carre I."/>
            <person name="Chateau A."/>
            <person name="Eyre-Walker A."/>
            <person name="Grimsley N."/>
            <person name="Moreau H."/>
            <person name="Piegu B."/>
            <person name="Rivals E."/>
            <person name="Schackwitz W."/>
            <person name="Van de Peer Y."/>
            <person name="Piganeau G."/>
        </authorList>
    </citation>
    <scope>NUCLEOTIDE SEQUENCE</scope>
    <source>
        <strain evidence="3">RCC4221</strain>
    </source>
</reference>
<evidence type="ECO:0000256" key="1">
    <source>
        <dbReference type="SAM" id="MobiDB-lite"/>
    </source>
</evidence>
<evidence type="ECO:0000313" key="5">
    <source>
        <dbReference type="Proteomes" id="UP000009170"/>
    </source>
</evidence>
<evidence type="ECO:0000259" key="2">
    <source>
        <dbReference type="PROSITE" id="PS51186"/>
    </source>
</evidence>
<evidence type="ECO:0000313" key="4">
    <source>
        <dbReference type="EMBL" id="OUS42493.1"/>
    </source>
</evidence>
<dbReference type="Proteomes" id="UP000009170">
    <property type="component" value="Unassembled WGS sequence"/>
</dbReference>
<keyword evidence="4" id="KW-0012">Acyltransferase</keyword>
<accession>A0A454XR72</accession>
<dbReference type="InParanoid" id="Q01FV2"/>
<dbReference type="AlphaFoldDB" id="Q01FV2"/>
<dbReference type="GO" id="GO:0016747">
    <property type="term" value="F:acyltransferase activity, transferring groups other than amino-acyl groups"/>
    <property type="evidence" value="ECO:0007669"/>
    <property type="project" value="InterPro"/>
</dbReference>
<organism evidence="3 5">
    <name type="scientific">Ostreococcus tauri</name>
    <name type="common">Marine green alga</name>
    <dbReference type="NCBI Taxonomy" id="70448"/>
    <lineage>
        <taxon>Eukaryota</taxon>
        <taxon>Viridiplantae</taxon>
        <taxon>Chlorophyta</taxon>
        <taxon>Mamiellophyceae</taxon>
        <taxon>Mamiellales</taxon>
        <taxon>Bathycoccaceae</taxon>
        <taxon>Ostreococcus</taxon>
    </lineage>
</organism>
<feature type="region of interest" description="Disordered" evidence="1">
    <location>
        <begin position="1"/>
        <end position="45"/>
    </location>
</feature>
<dbReference type="InterPro" id="IPR000182">
    <property type="entry name" value="GNAT_dom"/>
</dbReference>
<dbReference type="PANTHER" id="PTHR47426">
    <property type="entry name" value="ACYL-COA N-ACYLTRANSFERASES (NAT) SUPERFAMILY PROTEIN"/>
    <property type="match status" value="1"/>
</dbReference>
<dbReference type="FunCoup" id="Q01FV2">
    <property type="interactions" value="104"/>
</dbReference>
<dbReference type="STRING" id="70448.Q01FV2"/>
<dbReference type="RefSeq" id="XP_003074541.1">
    <property type="nucleotide sequence ID" value="XM_003074494.1"/>
</dbReference>
<reference evidence="3 5" key="1">
    <citation type="journal article" date="2006" name="Proc. Natl. Acad. Sci. U.S.A.">
        <title>Genome analysis of the smallest free-living eukaryote Ostreococcus tauri unveils many unique features.</title>
        <authorList>
            <person name="Derelle E."/>
            <person name="Ferraz C."/>
            <person name="Rombauts S."/>
            <person name="Rouze P."/>
            <person name="Worden A.Z."/>
            <person name="Robbens S."/>
            <person name="Partensky F."/>
            <person name="Degroeve S."/>
            <person name="Echeynie S."/>
            <person name="Cooke R."/>
            <person name="Saeys Y."/>
            <person name="Wuyts J."/>
            <person name="Jabbari K."/>
            <person name="Bowler C."/>
            <person name="Panaud O."/>
            <person name="Piegu B."/>
            <person name="Ball S.G."/>
            <person name="Ral J.-P."/>
            <person name="Bouget F.-Y."/>
            <person name="Piganeau G."/>
            <person name="De Baets B."/>
            <person name="Picard A."/>
            <person name="Delseny M."/>
            <person name="Demaille J."/>
            <person name="Van de Peer Y."/>
            <person name="Moreau H."/>
        </authorList>
    </citation>
    <scope>NUCLEOTIDE SEQUENCE [LARGE SCALE GENOMIC DNA]</scope>
    <source>
        <strain evidence="3 5">OTTH0595</strain>
    </source>
</reference>
<name>Q01FV2_OSTTA</name>
<sequence>MARPTPTGRAGDDARASDRGAARRRGARRRAVADRDVERERDERTGGEIVARAATKARGGVRVAAATDDDAFDVAAKLRATAFYDDLLERGEMPFPPRFTATFHREFAQRERRALRERTSRRVGHALESRCFMADVDGVGLAGCLDVSVREGPCASQINGVCVAEGTSYAYIDNVAVDARARRRGAARLMMESASDFIQERGITEVWTHVHADNTGARKLYHAFGFRAPEGTFPETGLPNYFSGDRLKGLILMRAPVPLVFERRVIEDSVCECGARFDRVQQCICFKPLAR</sequence>
<reference evidence="4" key="3">
    <citation type="submission" date="2017-04" db="EMBL/GenBank/DDBJ databases">
        <title>Population genomics of picophytoplankton unveils novel chromosome hypervariability.</title>
        <authorList>
            <consortium name="DOE Joint Genome Institute"/>
            <person name="Blanc-Mathieu R."/>
            <person name="Krasovec M."/>
            <person name="Hebrard M."/>
            <person name="Yau S."/>
            <person name="Desgranges E."/>
            <person name="Martin J."/>
            <person name="Schackwitz W."/>
            <person name="Kuo A."/>
            <person name="Salin G."/>
            <person name="Donnadieu C."/>
            <person name="Desdevises Y."/>
            <person name="Sanchez-Ferandin S."/>
            <person name="Moreau H."/>
            <person name="Rivals E."/>
            <person name="Grigoriev I.V."/>
            <person name="Grimsley N."/>
            <person name="Eyre-Walker A."/>
            <person name="Piganeau G."/>
        </authorList>
    </citation>
    <scope>NUCLEOTIDE SEQUENCE [LARGE SCALE GENOMIC DNA]</scope>
    <source>
        <strain evidence="4">RCC 1115</strain>
    </source>
</reference>
<keyword evidence="4" id="KW-0808">Transferase</keyword>
<accession>Q01FV2</accession>
<dbReference type="PANTHER" id="PTHR47426:SF3">
    <property type="entry name" value="GCN5-RELATED N-ACETYLTRANSFERASE 6, CHLOROPLASTIC"/>
    <property type="match status" value="1"/>
</dbReference>
<evidence type="ECO:0000313" key="3">
    <source>
        <dbReference type="EMBL" id="CAL50392.1"/>
    </source>
</evidence>
<feature type="compositionally biased region" description="Basic and acidic residues" evidence="1">
    <location>
        <begin position="10"/>
        <end position="21"/>
    </location>
</feature>
<keyword evidence="5" id="KW-1185">Reference proteome</keyword>
<dbReference type="Pfam" id="PF00583">
    <property type="entry name" value="Acetyltransf_1"/>
    <property type="match status" value="1"/>
</dbReference>
<feature type="domain" description="N-acetyltransferase" evidence="2">
    <location>
        <begin position="74"/>
        <end position="258"/>
    </location>
</feature>
<dbReference type="EMBL" id="KZ155838">
    <property type="protein sequence ID" value="OUS42493.1"/>
    <property type="molecule type" value="Genomic_DNA"/>
</dbReference>